<dbReference type="GO" id="GO:0007399">
    <property type="term" value="P:nervous system development"/>
    <property type="evidence" value="ECO:0007669"/>
    <property type="project" value="UniProtKB-KW"/>
</dbReference>
<evidence type="ECO:0000256" key="6">
    <source>
        <dbReference type="ARBA" id="ARBA00023155"/>
    </source>
</evidence>
<dbReference type="SUPFAM" id="SSF46689">
    <property type="entry name" value="Homeodomain-like"/>
    <property type="match status" value="1"/>
</dbReference>
<keyword evidence="15" id="KW-1185">Reference proteome</keyword>
<accession>A0AAV4FI86</accession>
<dbReference type="CDD" id="cd00086">
    <property type="entry name" value="homeodomain"/>
    <property type="match status" value="1"/>
</dbReference>
<comment type="similarity">
    <text evidence="9">Belongs to the paired homeobox family. Unc-4 subfamily.</text>
</comment>
<dbReference type="Proteomes" id="UP000762676">
    <property type="component" value="Unassembled WGS sequence"/>
</dbReference>
<evidence type="ECO:0000256" key="2">
    <source>
        <dbReference type="ARBA" id="ARBA00022782"/>
    </source>
</evidence>
<dbReference type="Gene3D" id="1.10.10.60">
    <property type="entry name" value="Homeodomain-like"/>
    <property type="match status" value="1"/>
</dbReference>
<dbReference type="Pfam" id="PF00046">
    <property type="entry name" value="Homeodomain"/>
    <property type="match status" value="1"/>
</dbReference>
<evidence type="ECO:0000256" key="1">
    <source>
        <dbReference type="ARBA" id="ARBA00022473"/>
    </source>
</evidence>
<dbReference type="PANTHER" id="PTHR46799">
    <property type="entry name" value="HOMEOBOX PROTEIN UNC-4 HOMOLOG"/>
    <property type="match status" value="1"/>
</dbReference>
<feature type="domain" description="Homeobox" evidence="13">
    <location>
        <begin position="1"/>
        <end position="30"/>
    </location>
</feature>
<feature type="compositionally biased region" description="Basic and acidic residues" evidence="12">
    <location>
        <begin position="490"/>
        <end position="500"/>
    </location>
</feature>
<dbReference type="PANTHER" id="PTHR46799:SF1">
    <property type="entry name" value="HOMEOBOX PROTEIN UNC-4 HOMOLOG"/>
    <property type="match status" value="1"/>
</dbReference>
<name>A0AAV4FI86_9GAST</name>
<evidence type="ECO:0000259" key="13">
    <source>
        <dbReference type="PROSITE" id="PS50071"/>
    </source>
</evidence>
<keyword evidence="3" id="KW-0524">Neurogenesis</keyword>
<comment type="caution">
    <text evidence="14">The sequence shown here is derived from an EMBL/GenBank/DDBJ whole genome shotgun (WGS) entry which is preliminary data.</text>
</comment>
<evidence type="ECO:0000256" key="8">
    <source>
        <dbReference type="ARBA" id="ARBA00023242"/>
    </source>
</evidence>
<evidence type="ECO:0000256" key="3">
    <source>
        <dbReference type="ARBA" id="ARBA00022902"/>
    </source>
</evidence>
<feature type="compositionally biased region" description="Gly residues" evidence="12">
    <location>
        <begin position="88"/>
        <end position="104"/>
    </location>
</feature>
<protein>
    <submittedName>
        <fullName evidence="14">UNC homeobox</fullName>
    </submittedName>
</protein>
<dbReference type="InterPro" id="IPR017970">
    <property type="entry name" value="Homeobox_CS"/>
</dbReference>
<feature type="compositionally biased region" description="Basic and acidic residues" evidence="12">
    <location>
        <begin position="58"/>
        <end position="86"/>
    </location>
</feature>
<dbReference type="GO" id="GO:0000981">
    <property type="term" value="F:DNA-binding transcription factor activity, RNA polymerase II-specific"/>
    <property type="evidence" value="ECO:0007669"/>
    <property type="project" value="InterPro"/>
</dbReference>
<evidence type="ECO:0000256" key="5">
    <source>
        <dbReference type="ARBA" id="ARBA00023125"/>
    </source>
</evidence>
<dbReference type="AlphaFoldDB" id="A0AAV4FI86"/>
<keyword evidence="6 10" id="KW-0371">Homeobox</keyword>
<evidence type="ECO:0000313" key="14">
    <source>
        <dbReference type="EMBL" id="GFR73118.1"/>
    </source>
</evidence>
<evidence type="ECO:0000256" key="4">
    <source>
        <dbReference type="ARBA" id="ARBA00023015"/>
    </source>
</evidence>
<keyword evidence="2" id="KW-0221">Differentiation</keyword>
<keyword evidence="5 10" id="KW-0238">DNA-binding</keyword>
<keyword evidence="8 10" id="KW-0539">Nucleus</keyword>
<keyword evidence="1" id="KW-0217">Developmental protein</keyword>
<dbReference type="GO" id="GO:0030154">
    <property type="term" value="P:cell differentiation"/>
    <property type="evidence" value="ECO:0007669"/>
    <property type="project" value="UniProtKB-KW"/>
</dbReference>
<gene>
    <name evidence="14" type="ORF">ElyMa_002130400</name>
</gene>
<sequence length="519" mass="56780">MREALALKLDLVESRVQVWFQNRRAKWRKRENTKKGPGRPAHNAHPQTCSGEPMDEEEIRRRDIERQEKKRRKQEERLRKMEEKRRCGGGMHCSGDGASSGGGSDMMQALMEEDARSASSKALRLSMDNFLSPTSSMSGTEASCSSFSDHISALSEKGCVNAEDRIIFSALSGKAALSPGSGGNSSSVMSRPSDGAACQDKHELHHMDCSLLPTPPRAHENPSNTNNAKLSPFSIDKLLESPKIPRGRRPNCKYPMLQACKSLGASLNLGLLPFFPITQPMGFLVPQIIAGPDSPLSSASFGKSLSKTVSLLHGGDNMGPSLTEITDSCTQKPEHFLHSDDVKPAASVVDEEEDKQELVDAGPSFLTQRTGSPRRDWSPDCRDAKPRYGITDSNLDAEDVTNEKTAQEGETGVIKNFKLSPTDNNNRLGSPDSDVDEADQESSRRNSALNLSLYSDRNNNKNQVERNGEKAALTEPTTERSNVDSPTAVDRVEESDHENIDVDEDVDVEDEAAVSAETL</sequence>
<dbReference type="GO" id="GO:1990837">
    <property type="term" value="F:sequence-specific double-stranded DNA binding"/>
    <property type="evidence" value="ECO:0007669"/>
    <property type="project" value="TreeGrafter"/>
</dbReference>
<proteinExistence type="inferred from homology"/>
<feature type="compositionally biased region" description="Basic and acidic residues" evidence="12">
    <location>
        <begin position="373"/>
        <end position="386"/>
    </location>
</feature>
<dbReference type="InterPro" id="IPR009057">
    <property type="entry name" value="Homeodomain-like_sf"/>
</dbReference>
<dbReference type="InterPro" id="IPR001356">
    <property type="entry name" value="HD"/>
</dbReference>
<reference evidence="14 15" key="1">
    <citation type="journal article" date="2021" name="Elife">
        <title>Chloroplast acquisition without the gene transfer in kleptoplastic sea slugs, Plakobranchus ocellatus.</title>
        <authorList>
            <person name="Maeda T."/>
            <person name="Takahashi S."/>
            <person name="Yoshida T."/>
            <person name="Shimamura S."/>
            <person name="Takaki Y."/>
            <person name="Nagai Y."/>
            <person name="Toyoda A."/>
            <person name="Suzuki Y."/>
            <person name="Arimoto A."/>
            <person name="Ishii H."/>
            <person name="Satoh N."/>
            <person name="Nishiyama T."/>
            <person name="Hasebe M."/>
            <person name="Maruyama T."/>
            <person name="Minagawa J."/>
            <person name="Obokata J."/>
            <person name="Shigenobu S."/>
        </authorList>
    </citation>
    <scope>NUCLEOTIDE SEQUENCE [LARGE SCALE GENOMIC DNA]</scope>
</reference>
<feature type="compositionally biased region" description="Low complexity" evidence="12">
    <location>
        <begin position="445"/>
        <end position="455"/>
    </location>
</feature>
<organism evidence="14 15">
    <name type="scientific">Elysia marginata</name>
    <dbReference type="NCBI Taxonomy" id="1093978"/>
    <lineage>
        <taxon>Eukaryota</taxon>
        <taxon>Metazoa</taxon>
        <taxon>Spiralia</taxon>
        <taxon>Lophotrochozoa</taxon>
        <taxon>Mollusca</taxon>
        <taxon>Gastropoda</taxon>
        <taxon>Heterobranchia</taxon>
        <taxon>Euthyneura</taxon>
        <taxon>Panpulmonata</taxon>
        <taxon>Sacoglossa</taxon>
        <taxon>Placobranchoidea</taxon>
        <taxon>Plakobranchidae</taxon>
        <taxon>Elysia</taxon>
    </lineage>
</organism>
<comment type="subcellular location">
    <subcellularLocation>
        <location evidence="10 11">Nucleus</location>
    </subcellularLocation>
</comment>
<evidence type="ECO:0000256" key="11">
    <source>
        <dbReference type="RuleBase" id="RU000682"/>
    </source>
</evidence>
<dbReference type="PROSITE" id="PS50071">
    <property type="entry name" value="HOMEOBOX_2"/>
    <property type="match status" value="1"/>
</dbReference>
<feature type="compositionally biased region" description="Polar residues" evidence="12">
    <location>
        <begin position="419"/>
        <end position="428"/>
    </location>
</feature>
<evidence type="ECO:0000256" key="12">
    <source>
        <dbReference type="SAM" id="MobiDB-lite"/>
    </source>
</evidence>
<feature type="DNA-binding region" description="Homeobox" evidence="10">
    <location>
        <begin position="3"/>
        <end position="31"/>
    </location>
</feature>
<dbReference type="EMBL" id="BMAT01004417">
    <property type="protein sequence ID" value="GFR73118.1"/>
    <property type="molecule type" value="Genomic_DNA"/>
</dbReference>
<feature type="compositionally biased region" description="Acidic residues" evidence="12">
    <location>
        <begin position="501"/>
        <end position="512"/>
    </location>
</feature>
<keyword evidence="4" id="KW-0805">Transcription regulation</keyword>
<evidence type="ECO:0000313" key="15">
    <source>
        <dbReference type="Proteomes" id="UP000762676"/>
    </source>
</evidence>
<dbReference type="PROSITE" id="PS00027">
    <property type="entry name" value="HOMEOBOX_1"/>
    <property type="match status" value="1"/>
</dbReference>
<keyword evidence="7" id="KW-0804">Transcription</keyword>
<evidence type="ECO:0000256" key="10">
    <source>
        <dbReference type="PROSITE-ProRule" id="PRU00108"/>
    </source>
</evidence>
<feature type="region of interest" description="Disordered" evidence="12">
    <location>
        <begin position="346"/>
        <end position="519"/>
    </location>
</feature>
<evidence type="ECO:0000256" key="9">
    <source>
        <dbReference type="ARBA" id="ARBA00038351"/>
    </source>
</evidence>
<dbReference type="GO" id="GO:0005634">
    <property type="term" value="C:nucleus"/>
    <property type="evidence" value="ECO:0007669"/>
    <property type="project" value="UniProtKB-SubCell"/>
</dbReference>
<evidence type="ECO:0000256" key="7">
    <source>
        <dbReference type="ARBA" id="ARBA00023163"/>
    </source>
</evidence>
<feature type="region of interest" description="Disordered" evidence="12">
    <location>
        <begin position="26"/>
        <end position="105"/>
    </location>
</feature>